<evidence type="ECO:0000259" key="2">
    <source>
        <dbReference type="PROSITE" id="PS50883"/>
    </source>
</evidence>
<dbReference type="STRING" id="1197717.BED41_01615"/>
<dbReference type="InterPro" id="IPR029787">
    <property type="entry name" value="Nucleotide_cyclase"/>
</dbReference>
<dbReference type="GO" id="GO:0071111">
    <property type="term" value="F:cyclic-guanylate-specific phosphodiesterase activity"/>
    <property type="evidence" value="ECO:0007669"/>
    <property type="project" value="InterPro"/>
</dbReference>
<evidence type="ECO:0000313" key="5">
    <source>
        <dbReference type="Proteomes" id="UP000093044"/>
    </source>
</evidence>
<dbReference type="Gene3D" id="3.20.20.450">
    <property type="entry name" value="EAL domain"/>
    <property type="match status" value="1"/>
</dbReference>
<keyword evidence="1" id="KW-1133">Transmembrane helix</keyword>
<evidence type="ECO:0000313" key="4">
    <source>
        <dbReference type="EMBL" id="ANZ43899.1"/>
    </source>
</evidence>
<dbReference type="Gene3D" id="3.30.70.270">
    <property type="match status" value="1"/>
</dbReference>
<dbReference type="InterPro" id="IPR043128">
    <property type="entry name" value="Rev_trsase/Diguanyl_cyclase"/>
</dbReference>
<dbReference type="PANTHER" id="PTHR33121:SF70">
    <property type="entry name" value="SIGNALING PROTEIN YKOW"/>
    <property type="match status" value="1"/>
</dbReference>
<dbReference type="OrthoDB" id="898at2"/>
<dbReference type="RefSeq" id="WP_066742235.1">
    <property type="nucleotide sequence ID" value="NZ_CAUFKJ010000008.1"/>
</dbReference>
<evidence type="ECO:0000256" key="1">
    <source>
        <dbReference type="SAM" id="Phobius"/>
    </source>
</evidence>
<dbReference type="CDD" id="cd01949">
    <property type="entry name" value="GGDEF"/>
    <property type="match status" value="1"/>
</dbReference>
<keyword evidence="1" id="KW-0812">Transmembrane</keyword>
<keyword evidence="1" id="KW-0472">Membrane</keyword>
<dbReference type="PANTHER" id="PTHR33121">
    <property type="entry name" value="CYCLIC DI-GMP PHOSPHODIESTERASE PDEF"/>
    <property type="match status" value="1"/>
</dbReference>
<dbReference type="Pfam" id="PF00563">
    <property type="entry name" value="EAL"/>
    <property type="match status" value="1"/>
</dbReference>
<dbReference type="InterPro" id="IPR050706">
    <property type="entry name" value="Cyclic-di-GMP_PDE-like"/>
</dbReference>
<name>A0A1B2I1P8_9BACT</name>
<dbReference type="PROSITE" id="PS50883">
    <property type="entry name" value="EAL"/>
    <property type="match status" value="1"/>
</dbReference>
<keyword evidence="5" id="KW-1185">Reference proteome</keyword>
<evidence type="ECO:0000259" key="3">
    <source>
        <dbReference type="PROSITE" id="PS50887"/>
    </source>
</evidence>
<gene>
    <name evidence="4" type="ORF">BED41_01615</name>
</gene>
<dbReference type="Pfam" id="PF00990">
    <property type="entry name" value="GGDEF"/>
    <property type="match status" value="1"/>
</dbReference>
<organism evidence="4 5">
    <name type="scientific">Cloacibacillus porcorum</name>
    <dbReference type="NCBI Taxonomy" id="1197717"/>
    <lineage>
        <taxon>Bacteria</taxon>
        <taxon>Thermotogati</taxon>
        <taxon>Synergistota</taxon>
        <taxon>Synergistia</taxon>
        <taxon>Synergistales</taxon>
        <taxon>Synergistaceae</taxon>
        <taxon>Cloacibacillus</taxon>
    </lineage>
</organism>
<dbReference type="InterPro" id="IPR035919">
    <property type="entry name" value="EAL_sf"/>
</dbReference>
<sequence>MKRRKRDFQLYTGMWLVAIFVLLALMWQNAGDARVINYSGIVRGATQKLVKEELNGHSDDKLIETLDGIIDNLQTGKGPYRLMKNSNEKYQRLLAELKLVWEDMKKEIVHLNSGSGSEKRLYDLSQRHFEMADRMVSSAEESSDNKLKCFLIFYIFSLLLSITVFFIVNRRNQKALDESIYTDSLTGLLSRTGFEVAAGKLLSRNLENKYTIVEFDIKNFKSINDSYGYDKGDKLLHSVAAAISARRSGRICARIDADEFVILFEQGDIDVDELKMMLRDVVRKHTFLELFGAIFNYGAYRIERNGELINTIMDKANTAHKIAKSIEGEAFVWYDERLLKKIQMENEYKKRMQYALEMEEFKMYLQPKIDLATMEVAGAEALVRWDIPEVGIIPPDSYIPLFEKNGSIADLDFYMLKKACAYLRGQLDRGNEFFSISVNFSRVTLCQQTFHSTLLEIINRFGVPSRRIEIEVTESAFNELPYPVLLMLERLKDEGFRISMDDFGAGYSNLNMIGKLPIQIIKLDREFLKEMDGHENMRGIVICAVDLAHTMGLEIICEGVEREEHVHFLQDIGCDYAQGFYFSKPIPGETFTEKYLTGEMRVPLSNS</sequence>
<dbReference type="KEGG" id="cpor:BED41_01615"/>
<dbReference type="EMBL" id="CP016757">
    <property type="protein sequence ID" value="ANZ43899.1"/>
    <property type="molecule type" value="Genomic_DNA"/>
</dbReference>
<feature type="domain" description="GGDEF" evidence="3">
    <location>
        <begin position="208"/>
        <end position="336"/>
    </location>
</feature>
<dbReference type="NCBIfam" id="TIGR00254">
    <property type="entry name" value="GGDEF"/>
    <property type="match status" value="1"/>
</dbReference>
<dbReference type="InterPro" id="IPR000160">
    <property type="entry name" value="GGDEF_dom"/>
</dbReference>
<dbReference type="CDD" id="cd01948">
    <property type="entry name" value="EAL"/>
    <property type="match status" value="1"/>
</dbReference>
<dbReference type="Proteomes" id="UP000093044">
    <property type="component" value="Chromosome"/>
</dbReference>
<dbReference type="GeneID" id="83056546"/>
<dbReference type="AlphaFoldDB" id="A0A1B2I1P8"/>
<proteinExistence type="predicted"/>
<dbReference type="SUPFAM" id="SSF55073">
    <property type="entry name" value="Nucleotide cyclase"/>
    <property type="match status" value="1"/>
</dbReference>
<dbReference type="PROSITE" id="PS50887">
    <property type="entry name" value="GGDEF"/>
    <property type="match status" value="1"/>
</dbReference>
<accession>A0A1B2I1P8</accession>
<evidence type="ECO:0008006" key="6">
    <source>
        <dbReference type="Google" id="ProtNLM"/>
    </source>
</evidence>
<feature type="domain" description="EAL" evidence="2">
    <location>
        <begin position="345"/>
        <end position="599"/>
    </location>
</feature>
<dbReference type="SMART" id="SM00052">
    <property type="entry name" value="EAL"/>
    <property type="match status" value="1"/>
</dbReference>
<protein>
    <recommendedName>
        <fullName evidence="6">Diguanylate cyclase</fullName>
    </recommendedName>
</protein>
<reference evidence="4" key="1">
    <citation type="submission" date="2016-08" db="EMBL/GenBank/DDBJ databases">
        <title>Complete genome of Cloacibacillus porcorum.</title>
        <authorList>
            <person name="Looft T."/>
            <person name="Bayles D.O."/>
            <person name="Alt D.P."/>
        </authorList>
    </citation>
    <scope>NUCLEOTIDE SEQUENCE [LARGE SCALE GENOMIC DNA]</scope>
    <source>
        <strain evidence="4">CL-84</strain>
    </source>
</reference>
<feature type="transmembrane region" description="Helical" evidence="1">
    <location>
        <begin position="150"/>
        <end position="168"/>
    </location>
</feature>
<dbReference type="SUPFAM" id="SSF141868">
    <property type="entry name" value="EAL domain-like"/>
    <property type="match status" value="1"/>
</dbReference>
<dbReference type="InterPro" id="IPR001633">
    <property type="entry name" value="EAL_dom"/>
</dbReference>
<dbReference type="SMART" id="SM00267">
    <property type="entry name" value="GGDEF"/>
    <property type="match status" value="1"/>
</dbReference>